<keyword evidence="3" id="KW-1185">Reference proteome</keyword>
<dbReference type="Proteomes" id="UP000602057">
    <property type="component" value="Unassembled WGS sequence"/>
</dbReference>
<dbReference type="PROSITE" id="PS50965">
    <property type="entry name" value="NERD"/>
    <property type="match status" value="1"/>
</dbReference>
<dbReference type="Gene3D" id="3.30.65.10">
    <property type="entry name" value="Bacterial Topoisomerase I, domain 1"/>
    <property type="match status" value="1"/>
</dbReference>
<name>A0A8J6Q9X6_9FLAO</name>
<dbReference type="SUPFAM" id="SSF57783">
    <property type="entry name" value="Zinc beta-ribbon"/>
    <property type="match status" value="1"/>
</dbReference>
<reference evidence="2" key="1">
    <citation type="journal article" date="2013" name="Int. J. Syst. Evol. Microbiol.">
        <title>Aestuariibaculum suncheonense gen. nov., sp. nov., a marine bacterium of the family Flavobacteriaceae isolated from a tidal flat and emended descriptions of the genera Gaetbulibacter and Tamlana.</title>
        <authorList>
            <person name="Jeong S.H."/>
            <person name="Park M.S."/>
            <person name="Jin H.M."/>
            <person name="Lee K."/>
            <person name="Park W."/>
            <person name="Jeon C.O."/>
        </authorList>
    </citation>
    <scope>NUCLEOTIDE SEQUENCE</scope>
    <source>
        <strain evidence="2">SC17</strain>
    </source>
</reference>
<dbReference type="GO" id="GO:0006265">
    <property type="term" value="P:DNA topological change"/>
    <property type="evidence" value="ECO:0007669"/>
    <property type="project" value="InterPro"/>
</dbReference>
<dbReference type="RefSeq" id="WP_188216326.1">
    <property type="nucleotide sequence ID" value="NZ_BAABGH010000011.1"/>
</dbReference>
<dbReference type="InterPro" id="IPR011528">
    <property type="entry name" value="NERD"/>
</dbReference>
<evidence type="ECO:0000313" key="2">
    <source>
        <dbReference type="EMBL" id="MBD0835840.1"/>
    </source>
</evidence>
<dbReference type="AlphaFoldDB" id="A0A8J6Q9X6"/>
<dbReference type="GO" id="GO:0003916">
    <property type="term" value="F:DNA topoisomerase activity"/>
    <property type="evidence" value="ECO:0007669"/>
    <property type="project" value="InterPro"/>
</dbReference>
<sequence length="251" mass="29280">MGILVILIILSFYGFAYHYKKNLLPRIKGARGEDEVSKKLNRLNKRAYIVLNDILLKFGDSSTQIDHVVICQSGIFVIETKNYKGWIHGHQNSEYWTKTIYRYKKKLRNPIKQNWVHVYALKDILAEFGFIEYFPVVVFAGVGKLMNVTSDLPVIKTKKLRKTIKKLNRTEYLSYDIMQEIADTILELNITDRKETKKHIKRVKRQVRVKKADEGGRTCPNCGGKLIIRGGKYGRFYGCLSFPKCRYTLKY</sequence>
<dbReference type="InterPro" id="IPR013498">
    <property type="entry name" value="Topo_IA_Znf"/>
</dbReference>
<dbReference type="GO" id="GO:0005694">
    <property type="term" value="C:chromosome"/>
    <property type="evidence" value="ECO:0007669"/>
    <property type="project" value="InterPro"/>
</dbReference>
<organism evidence="2 3">
    <name type="scientific">Aestuariibaculum suncheonense</name>
    <dbReference type="NCBI Taxonomy" id="1028745"/>
    <lineage>
        <taxon>Bacteria</taxon>
        <taxon>Pseudomonadati</taxon>
        <taxon>Bacteroidota</taxon>
        <taxon>Flavobacteriia</taxon>
        <taxon>Flavobacteriales</taxon>
        <taxon>Flavobacteriaceae</taxon>
    </lineage>
</organism>
<proteinExistence type="predicted"/>
<dbReference type="EMBL" id="JACVXC010000003">
    <property type="protein sequence ID" value="MBD0835840.1"/>
    <property type="molecule type" value="Genomic_DNA"/>
</dbReference>
<accession>A0A8J6Q9X6</accession>
<protein>
    <submittedName>
        <fullName evidence="2">NERD domain-containing protein</fullName>
    </submittedName>
</protein>
<reference evidence="2" key="2">
    <citation type="submission" date="2020-09" db="EMBL/GenBank/DDBJ databases">
        <authorList>
            <person name="Wu Z."/>
        </authorList>
    </citation>
    <scope>NUCLEOTIDE SEQUENCE</scope>
    <source>
        <strain evidence="2">SC17</strain>
    </source>
</reference>
<dbReference type="Pfam" id="PF01396">
    <property type="entry name" value="Zn_ribbon_Top1"/>
    <property type="match status" value="1"/>
</dbReference>
<evidence type="ECO:0000313" key="3">
    <source>
        <dbReference type="Proteomes" id="UP000602057"/>
    </source>
</evidence>
<feature type="domain" description="NERD" evidence="1">
    <location>
        <begin position="28"/>
        <end position="144"/>
    </location>
</feature>
<dbReference type="Pfam" id="PF08378">
    <property type="entry name" value="NERD"/>
    <property type="match status" value="1"/>
</dbReference>
<comment type="caution">
    <text evidence="2">The sequence shown here is derived from an EMBL/GenBank/DDBJ whole genome shotgun (WGS) entry which is preliminary data.</text>
</comment>
<gene>
    <name evidence="2" type="ORF">ICJ84_10365</name>
</gene>
<evidence type="ECO:0000259" key="1">
    <source>
        <dbReference type="PROSITE" id="PS50965"/>
    </source>
</evidence>
<dbReference type="GO" id="GO:0003677">
    <property type="term" value="F:DNA binding"/>
    <property type="evidence" value="ECO:0007669"/>
    <property type="project" value="InterPro"/>
</dbReference>